<dbReference type="Gene3D" id="3.30.70.330">
    <property type="match status" value="1"/>
</dbReference>
<name>A0A1V9XCV8_9ACAR</name>
<evidence type="ECO:0000256" key="7">
    <source>
        <dbReference type="ARBA" id="ARBA00039977"/>
    </source>
</evidence>
<keyword evidence="10" id="KW-1185">Reference proteome</keyword>
<comment type="subunit">
    <text evidence="6">Component of the mitochondrial ribosome large subunit (39S) which comprises a 16S rRNA and about 50 distinct proteins.</text>
</comment>
<gene>
    <name evidence="9" type="ORF">BIW11_04008</name>
</gene>
<dbReference type="FunFam" id="3.30.70.330:FF:000284">
    <property type="entry name" value="39S ribosomal protein L23, mitochondrial"/>
    <property type="match status" value="1"/>
</dbReference>
<evidence type="ECO:0000256" key="5">
    <source>
        <dbReference type="ARBA" id="ARBA00023274"/>
    </source>
</evidence>
<accession>A0A1V9XCV8</accession>
<keyword evidence="5" id="KW-0687">Ribonucleoprotein</keyword>
<protein>
    <recommendedName>
        <fullName evidence="7">Large ribosomal subunit protein uL23m</fullName>
    </recommendedName>
    <alternativeName>
        <fullName evidence="8">39S ribosomal protein L23, mitochondrial</fullName>
    </alternativeName>
</protein>
<dbReference type="InParanoid" id="A0A1V9XCV8"/>
<comment type="subcellular location">
    <subcellularLocation>
        <location evidence="1">Mitochondrion</location>
    </subcellularLocation>
</comment>
<comment type="similarity">
    <text evidence="2">Belongs to the universal ribosomal protein uL23 family.</text>
</comment>
<organism evidence="9 10">
    <name type="scientific">Tropilaelaps mercedesae</name>
    <dbReference type="NCBI Taxonomy" id="418985"/>
    <lineage>
        <taxon>Eukaryota</taxon>
        <taxon>Metazoa</taxon>
        <taxon>Ecdysozoa</taxon>
        <taxon>Arthropoda</taxon>
        <taxon>Chelicerata</taxon>
        <taxon>Arachnida</taxon>
        <taxon>Acari</taxon>
        <taxon>Parasitiformes</taxon>
        <taxon>Mesostigmata</taxon>
        <taxon>Gamasina</taxon>
        <taxon>Dermanyssoidea</taxon>
        <taxon>Laelapidae</taxon>
        <taxon>Tropilaelaps</taxon>
    </lineage>
</organism>
<dbReference type="Pfam" id="PF00276">
    <property type="entry name" value="Ribosomal_L23"/>
    <property type="match status" value="1"/>
</dbReference>
<dbReference type="GO" id="GO:0005762">
    <property type="term" value="C:mitochondrial large ribosomal subunit"/>
    <property type="evidence" value="ECO:0007669"/>
    <property type="project" value="TreeGrafter"/>
</dbReference>
<evidence type="ECO:0000256" key="2">
    <source>
        <dbReference type="ARBA" id="ARBA00006700"/>
    </source>
</evidence>
<dbReference type="InterPro" id="IPR012678">
    <property type="entry name" value="Ribosomal_uL23/eL15/eS24_sf"/>
</dbReference>
<evidence type="ECO:0000256" key="1">
    <source>
        <dbReference type="ARBA" id="ARBA00004173"/>
    </source>
</evidence>
<dbReference type="PANTHER" id="PTHR12059">
    <property type="entry name" value="RIBOSOMAL PROTEIN L23-RELATED"/>
    <property type="match status" value="1"/>
</dbReference>
<evidence type="ECO:0000256" key="4">
    <source>
        <dbReference type="ARBA" id="ARBA00023128"/>
    </source>
</evidence>
<dbReference type="FunCoup" id="A0A1V9XCV8">
    <property type="interactions" value="160"/>
</dbReference>
<keyword evidence="3 9" id="KW-0689">Ribosomal protein</keyword>
<keyword evidence="4" id="KW-0496">Mitochondrion</keyword>
<dbReference type="PANTHER" id="PTHR12059:SF5">
    <property type="entry name" value="LARGE RIBOSOMAL SUBUNIT PROTEIN UL23M"/>
    <property type="match status" value="1"/>
</dbReference>
<dbReference type="EMBL" id="MNPL01015123">
    <property type="protein sequence ID" value="OQR71231.1"/>
    <property type="molecule type" value="Genomic_DNA"/>
</dbReference>
<evidence type="ECO:0000256" key="8">
    <source>
        <dbReference type="ARBA" id="ARBA00041375"/>
    </source>
</evidence>
<reference evidence="9 10" key="1">
    <citation type="journal article" date="2017" name="Gigascience">
        <title>Draft genome of the honey bee ectoparasitic mite, Tropilaelaps mercedesae, is shaped by the parasitic life history.</title>
        <authorList>
            <person name="Dong X."/>
            <person name="Armstrong S.D."/>
            <person name="Xia D."/>
            <person name="Makepeace B.L."/>
            <person name="Darby A.C."/>
            <person name="Kadowaki T."/>
        </authorList>
    </citation>
    <scope>NUCLEOTIDE SEQUENCE [LARGE SCALE GENOMIC DNA]</scope>
    <source>
        <strain evidence="9">Wuxi-XJTLU</strain>
    </source>
</reference>
<dbReference type="Proteomes" id="UP000192247">
    <property type="component" value="Unassembled WGS sequence"/>
</dbReference>
<dbReference type="InterPro" id="IPR012677">
    <property type="entry name" value="Nucleotide-bd_a/b_plait_sf"/>
</dbReference>
<evidence type="ECO:0000256" key="6">
    <source>
        <dbReference type="ARBA" id="ARBA00038782"/>
    </source>
</evidence>
<evidence type="ECO:0000256" key="3">
    <source>
        <dbReference type="ARBA" id="ARBA00022980"/>
    </source>
</evidence>
<dbReference type="InterPro" id="IPR013025">
    <property type="entry name" value="Ribosomal_uL23-like"/>
</dbReference>
<sequence>MSTRFYPLYRRGNPQLRIFLPNFFMKLVRNKIDQPPNVVSFVVPLEMTQFDVKNYLEKIYNVPVAQVSTKVVLGKIKPQEYKRYLIKEDDYRLATVTLPEGCFFQFPNMFPQDRQARDAEDMRKNKLQIEEHERSFKRVDPHRQNLPDWFSA</sequence>
<comment type="caution">
    <text evidence="9">The sequence shown here is derived from an EMBL/GenBank/DDBJ whole genome shotgun (WGS) entry which is preliminary data.</text>
</comment>
<dbReference type="STRING" id="418985.A0A1V9XCV8"/>
<dbReference type="GO" id="GO:0003735">
    <property type="term" value="F:structural constituent of ribosome"/>
    <property type="evidence" value="ECO:0007669"/>
    <property type="project" value="InterPro"/>
</dbReference>
<proteinExistence type="inferred from homology"/>
<dbReference type="AlphaFoldDB" id="A0A1V9XCV8"/>
<dbReference type="SUPFAM" id="SSF54189">
    <property type="entry name" value="Ribosomal proteins S24e, L23 and L15e"/>
    <property type="match status" value="1"/>
</dbReference>
<evidence type="ECO:0000313" key="9">
    <source>
        <dbReference type="EMBL" id="OQR71231.1"/>
    </source>
</evidence>
<evidence type="ECO:0000313" key="10">
    <source>
        <dbReference type="Proteomes" id="UP000192247"/>
    </source>
</evidence>
<dbReference type="GO" id="GO:0032543">
    <property type="term" value="P:mitochondrial translation"/>
    <property type="evidence" value="ECO:0007669"/>
    <property type="project" value="TreeGrafter"/>
</dbReference>
<dbReference type="OrthoDB" id="275582at2759"/>